<reference evidence="4 5" key="1">
    <citation type="journal article" date="2014" name="BMC Genomics">
        <title>A genomic perspective on a new bacterial genus and species from the Alcaligenaceae family, Basilea psittacipulmonis.</title>
        <authorList>
            <person name="Whiteson K.L."/>
            <person name="Hernandez D."/>
            <person name="Lazarevic V."/>
            <person name="Gaia N."/>
            <person name="Farinelli L."/>
            <person name="Francois P."/>
            <person name="Pilo P."/>
            <person name="Frey J."/>
            <person name="Schrenzel J."/>
        </authorList>
    </citation>
    <scope>NUCLEOTIDE SEQUENCE [LARGE SCALE GENOMIC DNA]</scope>
    <source>
        <strain evidence="4 5">DSM 24701</strain>
    </source>
</reference>
<evidence type="ECO:0000256" key="1">
    <source>
        <dbReference type="ARBA" id="ARBA00022603"/>
    </source>
</evidence>
<dbReference type="SUPFAM" id="SSF75217">
    <property type="entry name" value="alpha/beta knot"/>
    <property type="match status" value="1"/>
</dbReference>
<dbReference type="InterPro" id="IPR029028">
    <property type="entry name" value="Alpha/beta_knot_MTases"/>
</dbReference>
<name>A0A077DCN1_9BURK</name>
<dbReference type="InterPro" id="IPR029064">
    <property type="entry name" value="Ribosomal_eL30-like_sf"/>
</dbReference>
<dbReference type="InterPro" id="IPR001537">
    <property type="entry name" value="SpoU_MeTrfase"/>
</dbReference>
<feature type="domain" description="tRNA/rRNA methyltransferase SpoU type" evidence="3">
    <location>
        <begin position="103"/>
        <end position="240"/>
    </location>
</feature>
<dbReference type="Gene3D" id="3.30.1330.30">
    <property type="match status" value="1"/>
</dbReference>
<dbReference type="EMBL" id="CP009238">
    <property type="protein sequence ID" value="AIL32645.1"/>
    <property type="molecule type" value="Genomic_DNA"/>
</dbReference>
<organism evidence="4 5">
    <name type="scientific">Basilea psittacipulmonis DSM 24701</name>
    <dbReference type="NCBI Taxonomy" id="1072685"/>
    <lineage>
        <taxon>Bacteria</taxon>
        <taxon>Pseudomonadati</taxon>
        <taxon>Pseudomonadota</taxon>
        <taxon>Betaproteobacteria</taxon>
        <taxon>Burkholderiales</taxon>
        <taxon>Alcaligenaceae</taxon>
        <taxon>Basilea</taxon>
    </lineage>
</organism>
<keyword evidence="1" id="KW-0489">Methyltransferase</keyword>
<dbReference type="SUPFAM" id="SSF55315">
    <property type="entry name" value="L30e-like"/>
    <property type="match status" value="1"/>
</dbReference>
<dbReference type="eggNOG" id="COG0566">
    <property type="taxonomic scope" value="Bacteria"/>
</dbReference>
<protein>
    <recommendedName>
        <fullName evidence="3">tRNA/rRNA methyltransferase SpoU type domain-containing protein</fullName>
    </recommendedName>
</protein>
<dbReference type="InterPro" id="IPR051259">
    <property type="entry name" value="rRNA_Methyltransferase"/>
</dbReference>
<dbReference type="InterPro" id="IPR030476">
    <property type="entry name" value="Pentaxin_CS"/>
</dbReference>
<dbReference type="GO" id="GO:0003723">
    <property type="term" value="F:RNA binding"/>
    <property type="evidence" value="ECO:0007669"/>
    <property type="project" value="InterPro"/>
</dbReference>
<dbReference type="Pfam" id="PF00588">
    <property type="entry name" value="SpoU_methylase"/>
    <property type="match status" value="1"/>
</dbReference>
<dbReference type="AlphaFoldDB" id="A0A077DCN1"/>
<gene>
    <name evidence="4" type="ORF">IX83_04380</name>
</gene>
<dbReference type="PANTHER" id="PTHR43191:SF2">
    <property type="entry name" value="RRNA METHYLTRANSFERASE 3, MITOCHONDRIAL"/>
    <property type="match status" value="1"/>
</dbReference>
<dbReference type="CDD" id="cd18095">
    <property type="entry name" value="SpoU-like_rRNA-MTase"/>
    <property type="match status" value="1"/>
</dbReference>
<evidence type="ECO:0000259" key="3">
    <source>
        <dbReference type="Pfam" id="PF00588"/>
    </source>
</evidence>
<evidence type="ECO:0000313" key="4">
    <source>
        <dbReference type="EMBL" id="AIL32645.1"/>
    </source>
</evidence>
<dbReference type="PANTHER" id="PTHR43191">
    <property type="entry name" value="RRNA METHYLTRANSFERASE 3"/>
    <property type="match status" value="1"/>
</dbReference>
<evidence type="ECO:0000256" key="2">
    <source>
        <dbReference type="ARBA" id="ARBA00022679"/>
    </source>
</evidence>
<dbReference type="GO" id="GO:0006396">
    <property type="term" value="P:RNA processing"/>
    <property type="evidence" value="ECO:0007669"/>
    <property type="project" value="InterPro"/>
</dbReference>
<keyword evidence="5" id="KW-1185">Reference proteome</keyword>
<dbReference type="GO" id="GO:0008173">
    <property type="term" value="F:RNA methyltransferase activity"/>
    <property type="evidence" value="ECO:0007669"/>
    <property type="project" value="InterPro"/>
</dbReference>
<dbReference type="Proteomes" id="UP000028945">
    <property type="component" value="Chromosome"/>
</dbReference>
<dbReference type="GO" id="GO:0032259">
    <property type="term" value="P:methylation"/>
    <property type="evidence" value="ECO:0007669"/>
    <property type="project" value="UniProtKB-KW"/>
</dbReference>
<dbReference type="PROSITE" id="PS00289">
    <property type="entry name" value="PTX_1"/>
    <property type="match status" value="1"/>
</dbReference>
<sequence>MNFITSKENHLFKRWKKLPKEQVLLEGEHLCQSWLSTYGKPKATLISEHAVGKYARYGHQDGQTFILADRLFNQLSSVPSPQGVMYWVDIPIENTQEVLEENALLLDRIQDPGNLGTILRNAAAAGVRLVYLSSGCANPWSDKVLRSAQGAHFVLKILTQQNLSQVIQHKKIPIFATTLSKTAKNLYTFNIPPSCAWLMGNEGSGIEKTLLDLVDDSIFIPQDSCVESLNVGVASALVLFEQRRQSFYSQK</sequence>
<dbReference type="STRING" id="1072685.IX83_04380"/>
<keyword evidence="2" id="KW-0808">Transferase</keyword>
<dbReference type="HOGENOM" id="CLU_021322_3_2_4"/>
<dbReference type="Gene3D" id="3.40.1280.10">
    <property type="match status" value="1"/>
</dbReference>
<evidence type="ECO:0000313" key="5">
    <source>
        <dbReference type="Proteomes" id="UP000028945"/>
    </source>
</evidence>
<proteinExistence type="predicted"/>
<dbReference type="RefSeq" id="WP_038499591.1">
    <property type="nucleotide sequence ID" value="NZ_AFWK01000057.1"/>
</dbReference>
<dbReference type="OrthoDB" id="9794400at2"/>
<dbReference type="InterPro" id="IPR029026">
    <property type="entry name" value="tRNA_m1G_MTases_N"/>
</dbReference>
<accession>A0A077DCN1</accession>
<dbReference type="KEGG" id="bpsi:IX83_04380"/>